<dbReference type="InterPro" id="IPR031633">
    <property type="entry name" value="SLD5_C"/>
</dbReference>
<dbReference type="PANTHER" id="PTHR21206:SF0">
    <property type="entry name" value="DNA REPLICATION COMPLEX GINS PROTEIN SLD5"/>
    <property type="match status" value="1"/>
</dbReference>
<dbReference type="InterPro" id="IPR036224">
    <property type="entry name" value="GINS_bundle-like_dom_sf"/>
</dbReference>
<dbReference type="InParanoid" id="B8BYC5"/>
<dbReference type="Pfam" id="PF16922">
    <property type="entry name" value="SLD5_C"/>
    <property type="match status" value="1"/>
</dbReference>
<dbReference type="GeneID" id="7451284"/>
<organism evidence="9 10">
    <name type="scientific">Thalassiosira pseudonana</name>
    <name type="common">Marine diatom</name>
    <name type="synonym">Cyclotella nana</name>
    <dbReference type="NCBI Taxonomy" id="35128"/>
    <lineage>
        <taxon>Eukaryota</taxon>
        <taxon>Sar</taxon>
        <taxon>Stramenopiles</taxon>
        <taxon>Ochrophyta</taxon>
        <taxon>Bacillariophyta</taxon>
        <taxon>Coscinodiscophyceae</taxon>
        <taxon>Thalassiosirophycidae</taxon>
        <taxon>Thalassiosirales</taxon>
        <taxon>Thalassiosiraceae</taxon>
        <taxon>Thalassiosira</taxon>
    </lineage>
</organism>
<keyword evidence="10" id="KW-1185">Reference proteome</keyword>
<evidence type="ECO:0000256" key="5">
    <source>
        <dbReference type="ARBA" id="ARBA00023242"/>
    </source>
</evidence>
<feature type="region of interest" description="Disordered" evidence="6">
    <location>
        <begin position="268"/>
        <end position="287"/>
    </location>
</feature>
<dbReference type="InterPro" id="IPR021151">
    <property type="entry name" value="GINS_A"/>
</dbReference>
<dbReference type="AlphaFoldDB" id="B8BYC5"/>
<dbReference type="OMA" id="ARICHDS"/>
<dbReference type="PaxDb" id="35128-Thaps21846"/>
<dbReference type="eggNOG" id="KOG3176">
    <property type="taxonomic scope" value="Eukaryota"/>
</dbReference>
<dbReference type="RefSeq" id="XP_002288915.1">
    <property type="nucleotide sequence ID" value="XM_002288879.1"/>
</dbReference>
<dbReference type="GO" id="GO:0000727">
    <property type="term" value="P:double-strand break repair via break-induced replication"/>
    <property type="evidence" value="ECO:0000318"/>
    <property type="project" value="GO_Central"/>
</dbReference>
<dbReference type="GO" id="GO:0000811">
    <property type="term" value="C:GINS complex"/>
    <property type="evidence" value="ECO:0000318"/>
    <property type="project" value="GO_Central"/>
</dbReference>
<feature type="domain" description="DNA replication complex GINS protein SLD5 C-terminal" evidence="8">
    <location>
        <begin position="248"/>
        <end position="319"/>
    </location>
</feature>
<feature type="compositionally biased region" description="Low complexity" evidence="6">
    <location>
        <begin position="46"/>
        <end position="66"/>
    </location>
</feature>
<dbReference type="InterPro" id="IPR008591">
    <property type="entry name" value="GINS_Sld5"/>
</dbReference>
<accession>B8BYC5</accession>
<dbReference type="Proteomes" id="UP000001449">
    <property type="component" value="Chromosome 3"/>
</dbReference>
<dbReference type="Gene3D" id="1.20.58.1030">
    <property type="match status" value="1"/>
</dbReference>
<dbReference type="Pfam" id="PF05916">
    <property type="entry name" value="Sld5"/>
    <property type="match status" value="1"/>
</dbReference>
<dbReference type="PANTHER" id="PTHR21206">
    <property type="entry name" value="SLD5 PROTEIN"/>
    <property type="match status" value="1"/>
</dbReference>
<dbReference type="EMBL" id="CM000640">
    <property type="protein sequence ID" value="EED94351.1"/>
    <property type="molecule type" value="Genomic_DNA"/>
</dbReference>
<sequence>MADLHNILDELNDNQDYDDIVIDGNEQDSSSADNGQDEADADVGSRRPPSIPSALAAAADQRYGAGAEEKDYQSDGRHSGDDGGDDGDGEGRIPDQEYEQLKSLWYQELASPELLYADAEIVSLHVDVLEGQEETIDDLLLRSKHQHNPRQQKDGGASGELASLVAQITKMDLDRTRFMLVDLARTRMAKIENHALHNRTLVDRMTAEELEYLKQYGALQEKHFNRTVLDHLPREWNQLDNPEMIDSPNLEEFVFCRVLETVQIDVSGDGSDGSGGGFMSQEDEDGFGETVQEHQAGACLIVMYKTIREFVLEGKIELLM</sequence>
<feature type="compositionally biased region" description="Acidic residues" evidence="6">
    <location>
        <begin position="10"/>
        <end position="21"/>
    </location>
</feature>
<evidence type="ECO:0000256" key="3">
    <source>
        <dbReference type="ARBA" id="ARBA00014804"/>
    </source>
</evidence>
<protein>
    <recommendedName>
        <fullName evidence="3">DNA replication complex GINS protein SLD5</fullName>
    </recommendedName>
</protein>
<dbReference type="CDD" id="cd11711">
    <property type="entry name" value="GINS_A_Sld5"/>
    <property type="match status" value="1"/>
</dbReference>
<name>B8BYC5_THAPS</name>
<dbReference type="SUPFAM" id="SSF160059">
    <property type="entry name" value="PriA/YqbF domain"/>
    <property type="match status" value="1"/>
</dbReference>
<dbReference type="SUPFAM" id="SSF158573">
    <property type="entry name" value="GINS helical bundle-like"/>
    <property type="match status" value="1"/>
</dbReference>
<keyword evidence="5" id="KW-0539">Nucleus</keyword>
<dbReference type="KEGG" id="tps:THAPSDRAFT_21846"/>
<gene>
    <name evidence="9" type="ORF">THAPSDRAFT_21846</name>
</gene>
<dbReference type="STRING" id="35128.B8BYC5"/>
<evidence type="ECO:0000256" key="2">
    <source>
        <dbReference type="ARBA" id="ARBA00008187"/>
    </source>
</evidence>
<comment type="similarity">
    <text evidence="2">Belongs to the GINS4/SLD5 family.</text>
</comment>
<reference evidence="9 10" key="2">
    <citation type="journal article" date="2008" name="Nature">
        <title>The Phaeodactylum genome reveals the evolutionary history of diatom genomes.</title>
        <authorList>
            <person name="Bowler C."/>
            <person name="Allen A.E."/>
            <person name="Badger J.H."/>
            <person name="Grimwood J."/>
            <person name="Jabbari K."/>
            <person name="Kuo A."/>
            <person name="Maheswari U."/>
            <person name="Martens C."/>
            <person name="Maumus F."/>
            <person name="Otillar R.P."/>
            <person name="Rayko E."/>
            <person name="Salamov A."/>
            <person name="Vandepoele K."/>
            <person name="Beszteri B."/>
            <person name="Gruber A."/>
            <person name="Heijde M."/>
            <person name="Katinka M."/>
            <person name="Mock T."/>
            <person name="Valentin K."/>
            <person name="Verret F."/>
            <person name="Berges J.A."/>
            <person name="Brownlee C."/>
            <person name="Cadoret J.P."/>
            <person name="Chiovitti A."/>
            <person name="Choi C.J."/>
            <person name="Coesel S."/>
            <person name="De Martino A."/>
            <person name="Detter J.C."/>
            <person name="Durkin C."/>
            <person name="Falciatore A."/>
            <person name="Fournet J."/>
            <person name="Haruta M."/>
            <person name="Huysman M.J."/>
            <person name="Jenkins B.D."/>
            <person name="Jiroutova K."/>
            <person name="Jorgensen R.E."/>
            <person name="Joubert Y."/>
            <person name="Kaplan A."/>
            <person name="Kroger N."/>
            <person name="Kroth P.G."/>
            <person name="La Roche J."/>
            <person name="Lindquist E."/>
            <person name="Lommer M."/>
            <person name="Martin-Jezequel V."/>
            <person name="Lopez P.J."/>
            <person name="Lucas S."/>
            <person name="Mangogna M."/>
            <person name="McGinnis K."/>
            <person name="Medlin L.K."/>
            <person name="Montsant A."/>
            <person name="Oudot-Le Secq M.P."/>
            <person name="Napoli C."/>
            <person name="Obornik M."/>
            <person name="Parker M.S."/>
            <person name="Petit J.L."/>
            <person name="Porcel B.M."/>
            <person name="Poulsen N."/>
            <person name="Robison M."/>
            <person name="Rychlewski L."/>
            <person name="Rynearson T.A."/>
            <person name="Schmutz J."/>
            <person name="Shapiro H."/>
            <person name="Siaut M."/>
            <person name="Stanley M."/>
            <person name="Sussman M.R."/>
            <person name="Taylor A.R."/>
            <person name="Vardi A."/>
            <person name="von Dassow P."/>
            <person name="Vyverman W."/>
            <person name="Willis A."/>
            <person name="Wyrwicz L.S."/>
            <person name="Rokhsar D.S."/>
            <person name="Weissenbach J."/>
            <person name="Armbrust E.V."/>
            <person name="Green B.R."/>
            <person name="Van de Peer Y."/>
            <person name="Grigoriev I.V."/>
        </authorList>
    </citation>
    <scope>NUCLEOTIDE SEQUENCE [LARGE SCALE GENOMIC DNA]</scope>
    <source>
        <strain evidence="9 10">CCMP1335</strain>
    </source>
</reference>
<evidence type="ECO:0000313" key="9">
    <source>
        <dbReference type="EMBL" id="EED94351.1"/>
    </source>
</evidence>
<evidence type="ECO:0000256" key="6">
    <source>
        <dbReference type="SAM" id="MobiDB-lite"/>
    </source>
</evidence>
<dbReference type="GO" id="GO:0006261">
    <property type="term" value="P:DNA-templated DNA replication"/>
    <property type="evidence" value="ECO:0007669"/>
    <property type="project" value="InterPro"/>
</dbReference>
<feature type="compositionally biased region" description="Basic and acidic residues" evidence="6">
    <location>
        <begin position="67"/>
        <end position="81"/>
    </location>
</feature>
<evidence type="ECO:0000256" key="4">
    <source>
        <dbReference type="ARBA" id="ARBA00022705"/>
    </source>
</evidence>
<evidence type="ECO:0000313" key="10">
    <source>
        <dbReference type="Proteomes" id="UP000001449"/>
    </source>
</evidence>
<dbReference type="InterPro" id="IPR038749">
    <property type="entry name" value="Sld5_GINS_A"/>
</dbReference>
<keyword evidence="4" id="KW-0235">DNA replication</keyword>
<comment type="subcellular location">
    <subcellularLocation>
        <location evidence="1">Nucleus</location>
    </subcellularLocation>
</comment>
<dbReference type="CDD" id="cd21692">
    <property type="entry name" value="GINS_B_Sld5"/>
    <property type="match status" value="1"/>
</dbReference>
<feature type="region of interest" description="Disordered" evidence="6">
    <location>
        <begin position="1"/>
        <end position="94"/>
    </location>
</feature>
<dbReference type="HOGENOM" id="CLU_870136_0_0_1"/>
<evidence type="ECO:0000259" key="8">
    <source>
        <dbReference type="Pfam" id="PF16922"/>
    </source>
</evidence>
<evidence type="ECO:0000259" key="7">
    <source>
        <dbReference type="Pfam" id="PF05916"/>
    </source>
</evidence>
<evidence type="ECO:0000256" key="1">
    <source>
        <dbReference type="ARBA" id="ARBA00004123"/>
    </source>
</evidence>
<proteinExistence type="inferred from homology"/>
<feature type="domain" description="GINS subunit" evidence="7">
    <location>
        <begin position="171"/>
        <end position="226"/>
    </location>
</feature>
<reference evidence="9 10" key="1">
    <citation type="journal article" date="2004" name="Science">
        <title>The genome of the diatom Thalassiosira pseudonana: ecology, evolution, and metabolism.</title>
        <authorList>
            <person name="Armbrust E.V."/>
            <person name="Berges J.A."/>
            <person name="Bowler C."/>
            <person name="Green B.R."/>
            <person name="Martinez D."/>
            <person name="Putnam N.H."/>
            <person name="Zhou S."/>
            <person name="Allen A.E."/>
            <person name="Apt K.E."/>
            <person name="Bechner M."/>
            <person name="Brzezinski M.A."/>
            <person name="Chaal B.K."/>
            <person name="Chiovitti A."/>
            <person name="Davis A.K."/>
            <person name="Demarest M.S."/>
            <person name="Detter J.C."/>
            <person name="Glavina T."/>
            <person name="Goodstein D."/>
            <person name="Hadi M.Z."/>
            <person name="Hellsten U."/>
            <person name="Hildebrand M."/>
            <person name="Jenkins B.D."/>
            <person name="Jurka J."/>
            <person name="Kapitonov V.V."/>
            <person name="Kroger N."/>
            <person name="Lau W.W."/>
            <person name="Lane T.W."/>
            <person name="Larimer F.W."/>
            <person name="Lippmeier J.C."/>
            <person name="Lucas S."/>
            <person name="Medina M."/>
            <person name="Montsant A."/>
            <person name="Obornik M."/>
            <person name="Parker M.S."/>
            <person name="Palenik B."/>
            <person name="Pazour G.J."/>
            <person name="Richardson P.M."/>
            <person name="Rynearson T.A."/>
            <person name="Saito M.A."/>
            <person name="Schwartz D.C."/>
            <person name="Thamatrakoln K."/>
            <person name="Valentin K."/>
            <person name="Vardi A."/>
            <person name="Wilkerson F.P."/>
            <person name="Rokhsar D.S."/>
        </authorList>
    </citation>
    <scope>NUCLEOTIDE SEQUENCE [LARGE SCALE GENOMIC DNA]</scope>
    <source>
        <strain evidence="9 10">CCMP1335</strain>
    </source>
</reference>